<feature type="domain" description="Thioredoxin" evidence="6">
    <location>
        <begin position="23"/>
        <end position="164"/>
    </location>
</feature>
<dbReference type="GO" id="GO:0016209">
    <property type="term" value="F:antioxidant activity"/>
    <property type="evidence" value="ECO:0007669"/>
    <property type="project" value="InterPro"/>
</dbReference>
<keyword evidence="2" id="KW-0201">Cytochrome c-type biogenesis</keyword>
<dbReference type="InterPro" id="IPR017937">
    <property type="entry name" value="Thioredoxin_CS"/>
</dbReference>
<dbReference type="EMBL" id="CP121196">
    <property type="protein sequence ID" value="XBH18411.1"/>
    <property type="molecule type" value="Genomic_DNA"/>
</dbReference>
<dbReference type="PROSITE" id="PS51352">
    <property type="entry name" value="THIOREDOXIN_2"/>
    <property type="match status" value="1"/>
</dbReference>
<keyword evidence="5" id="KW-0732">Signal</keyword>
<comment type="subcellular location">
    <subcellularLocation>
        <location evidence="1">Cell envelope</location>
    </subcellularLocation>
</comment>
<name>A0AAU7DM61_9BACT</name>
<dbReference type="GO" id="GO:0017004">
    <property type="term" value="P:cytochrome complex assembly"/>
    <property type="evidence" value="ECO:0007669"/>
    <property type="project" value="UniProtKB-KW"/>
</dbReference>
<dbReference type="GO" id="GO:0016491">
    <property type="term" value="F:oxidoreductase activity"/>
    <property type="evidence" value="ECO:0007669"/>
    <property type="project" value="InterPro"/>
</dbReference>
<dbReference type="PANTHER" id="PTHR42852">
    <property type="entry name" value="THIOL:DISULFIDE INTERCHANGE PROTEIN DSBE"/>
    <property type="match status" value="1"/>
</dbReference>
<dbReference type="PROSITE" id="PS00194">
    <property type="entry name" value="THIOREDOXIN_1"/>
    <property type="match status" value="1"/>
</dbReference>
<evidence type="ECO:0000256" key="1">
    <source>
        <dbReference type="ARBA" id="ARBA00004196"/>
    </source>
</evidence>
<gene>
    <name evidence="7" type="ORF">P8935_03530</name>
</gene>
<evidence type="ECO:0000313" key="7">
    <source>
        <dbReference type="EMBL" id="XBH18411.1"/>
    </source>
</evidence>
<dbReference type="InterPro" id="IPR013766">
    <property type="entry name" value="Thioredoxin_domain"/>
</dbReference>
<accession>A0AAU7DM61</accession>
<keyword evidence="4" id="KW-0676">Redox-active center</keyword>
<dbReference type="AlphaFoldDB" id="A0AAU7DM61"/>
<feature type="signal peptide" evidence="5">
    <location>
        <begin position="1"/>
        <end position="26"/>
    </location>
</feature>
<dbReference type="PANTHER" id="PTHR42852:SF6">
    <property type="entry name" value="THIOL:DISULFIDE INTERCHANGE PROTEIN DSBE"/>
    <property type="match status" value="1"/>
</dbReference>
<dbReference type="RefSeq" id="WP_348263636.1">
    <property type="nucleotide sequence ID" value="NZ_CP121196.1"/>
</dbReference>
<dbReference type="Pfam" id="PF00578">
    <property type="entry name" value="AhpC-TSA"/>
    <property type="match status" value="1"/>
</dbReference>
<protein>
    <submittedName>
        <fullName evidence="7">TlpA disulfide reductase family protein</fullName>
    </submittedName>
</protein>
<feature type="chain" id="PRO_5043649762" evidence="5">
    <location>
        <begin position="27"/>
        <end position="178"/>
    </location>
</feature>
<dbReference type="InterPro" id="IPR000866">
    <property type="entry name" value="AhpC/TSA"/>
</dbReference>
<evidence type="ECO:0000256" key="3">
    <source>
        <dbReference type="ARBA" id="ARBA00023157"/>
    </source>
</evidence>
<dbReference type="SUPFAM" id="SSF52833">
    <property type="entry name" value="Thioredoxin-like"/>
    <property type="match status" value="1"/>
</dbReference>
<sequence>MLRNRIATAGLTLLVAFALLPASLTAKRLPDPAFKTLDGKTHKISSLRGQIVVVNFWATWCGPCQEELPRLSQIAASYAGKPVSFVFISIDAAKDRAKIPNTLARLHLSFDSWVNADTDTLGSFGLGDIVPGTIVLDENGDAVARVMGEAKEDDVRKPVDWLLGGKNGEAPTALAKRY</sequence>
<dbReference type="InterPro" id="IPR050553">
    <property type="entry name" value="Thioredoxin_ResA/DsbE_sf"/>
</dbReference>
<dbReference type="GO" id="GO:0030313">
    <property type="term" value="C:cell envelope"/>
    <property type="evidence" value="ECO:0007669"/>
    <property type="project" value="UniProtKB-SubCell"/>
</dbReference>
<evidence type="ECO:0000256" key="5">
    <source>
        <dbReference type="SAM" id="SignalP"/>
    </source>
</evidence>
<proteinExistence type="predicted"/>
<organism evidence="7">
    <name type="scientific">Telmatobacter sp. DSM 110680</name>
    <dbReference type="NCBI Taxonomy" id="3036704"/>
    <lineage>
        <taxon>Bacteria</taxon>
        <taxon>Pseudomonadati</taxon>
        <taxon>Acidobacteriota</taxon>
        <taxon>Terriglobia</taxon>
        <taxon>Terriglobales</taxon>
        <taxon>Acidobacteriaceae</taxon>
        <taxon>Telmatobacter</taxon>
    </lineage>
</organism>
<dbReference type="Gene3D" id="3.40.30.10">
    <property type="entry name" value="Glutaredoxin"/>
    <property type="match status" value="1"/>
</dbReference>
<reference evidence="7" key="1">
    <citation type="submission" date="2023-03" db="EMBL/GenBank/DDBJ databases">
        <title>Edaphobacter sp.</title>
        <authorList>
            <person name="Huber K.J."/>
            <person name="Papendorf J."/>
            <person name="Pilke C."/>
            <person name="Bunk B."/>
            <person name="Sproeer C."/>
            <person name="Pester M."/>
        </authorList>
    </citation>
    <scope>NUCLEOTIDE SEQUENCE</scope>
    <source>
        <strain evidence="7">DSM 110680</strain>
    </source>
</reference>
<keyword evidence="3" id="KW-1015">Disulfide bond</keyword>
<evidence type="ECO:0000259" key="6">
    <source>
        <dbReference type="PROSITE" id="PS51352"/>
    </source>
</evidence>
<dbReference type="CDD" id="cd02966">
    <property type="entry name" value="TlpA_like_family"/>
    <property type="match status" value="1"/>
</dbReference>
<evidence type="ECO:0000256" key="4">
    <source>
        <dbReference type="ARBA" id="ARBA00023284"/>
    </source>
</evidence>
<evidence type="ECO:0000256" key="2">
    <source>
        <dbReference type="ARBA" id="ARBA00022748"/>
    </source>
</evidence>
<dbReference type="InterPro" id="IPR036249">
    <property type="entry name" value="Thioredoxin-like_sf"/>
</dbReference>